<evidence type="ECO:0000313" key="4">
    <source>
        <dbReference type="EMBL" id="QIN79310.1"/>
    </source>
</evidence>
<name>A0A6G8PYQ0_9ACTN</name>
<keyword evidence="1" id="KW-0560">Oxidoreductase</keyword>
<dbReference type="InterPro" id="IPR001670">
    <property type="entry name" value="ADH_Fe/GldA"/>
</dbReference>
<feature type="compositionally biased region" description="Low complexity" evidence="2">
    <location>
        <begin position="93"/>
        <end position="113"/>
    </location>
</feature>
<sequence length="130" mass="13661">MKIGTRTSLGTTRVHFGVGSIRKLSEEAQPVERAFLVTGRTLREKTDLVRRVEGILGGKHAGTFDGMGQHTPGSAVEEAARQAEGADLLVSFGAAASSTGRRPSRASSGTRARSPSRRRSRGRSGPTSSG</sequence>
<dbReference type="Pfam" id="PF00465">
    <property type="entry name" value="Fe-ADH"/>
    <property type="match status" value="1"/>
</dbReference>
<proteinExistence type="predicted"/>
<protein>
    <submittedName>
        <fullName evidence="4">Iron-containing alcohol dehydrogenase</fullName>
    </submittedName>
</protein>
<feature type="domain" description="Alcohol dehydrogenase iron-type/glycerol dehydrogenase GldA" evidence="3">
    <location>
        <begin position="12"/>
        <end position="94"/>
    </location>
</feature>
<dbReference type="KEGG" id="rmar:GBA65_13210"/>
<dbReference type="AlphaFoldDB" id="A0A6G8PYQ0"/>
<feature type="region of interest" description="Disordered" evidence="2">
    <location>
        <begin position="58"/>
        <end position="130"/>
    </location>
</feature>
<reference evidence="4 5" key="1">
    <citation type="submission" date="2019-10" db="EMBL/GenBank/DDBJ databases">
        <title>Rubrobacter sp nov SCSIO 52915 isolated from a deep-sea sediment in the South China Sea.</title>
        <authorList>
            <person name="Chen R.W."/>
        </authorList>
    </citation>
    <scope>NUCLEOTIDE SEQUENCE [LARGE SCALE GENOMIC DNA]</scope>
    <source>
        <strain evidence="4 5">SCSIO 52915</strain>
    </source>
</reference>
<organism evidence="4 5">
    <name type="scientific">Rubrobacter marinus</name>
    <dbReference type="NCBI Taxonomy" id="2653852"/>
    <lineage>
        <taxon>Bacteria</taxon>
        <taxon>Bacillati</taxon>
        <taxon>Actinomycetota</taxon>
        <taxon>Rubrobacteria</taxon>
        <taxon>Rubrobacterales</taxon>
        <taxon>Rubrobacteraceae</taxon>
        <taxon>Rubrobacter</taxon>
    </lineage>
</organism>
<dbReference type="Gene3D" id="3.40.50.1970">
    <property type="match status" value="1"/>
</dbReference>
<evidence type="ECO:0000259" key="3">
    <source>
        <dbReference type="Pfam" id="PF00465"/>
    </source>
</evidence>
<evidence type="ECO:0000256" key="1">
    <source>
        <dbReference type="ARBA" id="ARBA00023002"/>
    </source>
</evidence>
<evidence type="ECO:0000313" key="5">
    <source>
        <dbReference type="Proteomes" id="UP000502706"/>
    </source>
</evidence>
<gene>
    <name evidence="4" type="ORF">GBA65_13210</name>
</gene>
<dbReference type="GO" id="GO:0046872">
    <property type="term" value="F:metal ion binding"/>
    <property type="evidence" value="ECO:0007669"/>
    <property type="project" value="InterPro"/>
</dbReference>
<accession>A0A6G8PYQ0</accession>
<dbReference type="EMBL" id="CP045121">
    <property type="protein sequence ID" value="QIN79310.1"/>
    <property type="molecule type" value="Genomic_DNA"/>
</dbReference>
<dbReference type="SUPFAM" id="SSF56796">
    <property type="entry name" value="Dehydroquinate synthase-like"/>
    <property type="match status" value="1"/>
</dbReference>
<evidence type="ECO:0000256" key="2">
    <source>
        <dbReference type="SAM" id="MobiDB-lite"/>
    </source>
</evidence>
<dbReference type="Proteomes" id="UP000502706">
    <property type="component" value="Chromosome"/>
</dbReference>
<keyword evidence="5" id="KW-1185">Reference proteome</keyword>
<dbReference type="GO" id="GO:0016491">
    <property type="term" value="F:oxidoreductase activity"/>
    <property type="evidence" value="ECO:0007669"/>
    <property type="project" value="UniProtKB-KW"/>
</dbReference>